<dbReference type="Pfam" id="PF02776">
    <property type="entry name" value="TPP_enzyme_N"/>
    <property type="match status" value="1"/>
</dbReference>
<dbReference type="SUPFAM" id="SSF56322">
    <property type="entry name" value="ADC synthase"/>
    <property type="match status" value="1"/>
</dbReference>
<dbReference type="SUPFAM" id="SSF52518">
    <property type="entry name" value="Thiamin diphosphate-binding fold (THDP-binding)"/>
    <property type="match status" value="2"/>
</dbReference>
<evidence type="ECO:0000256" key="1">
    <source>
        <dbReference type="ARBA" id="ARBA00022679"/>
    </source>
</evidence>
<feature type="domain" description="Thiamine pyrophosphate enzyme N-terminal TPP-binding" evidence="8">
    <location>
        <begin position="621"/>
        <end position="730"/>
    </location>
</feature>
<evidence type="ECO:0000313" key="10">
    <source>
        <dbReference type="EMBL" id="CDF33800.1"/>
    </source>
</evidence>
<dbReference type="InterPro" id="IPR029061">
    <property type="entry name" value="THDP-binding"/>
</dbReference>
<keyword evidence="4" id="KW-0786">Thiamine pyrophosphate</keyword>
<evidence type="ECO:0000259" key="9">
    <source>
        <dbReference type="Pfam" id="PF16582"/>
    </source>
</evidence>
<dbReference type="GeneID" id="17321331"/>
<feature type="domain" description="Chorismate-utilising enzyme C-terminal" evidence="7">
    <location>
        <begin position="202"/>
        <end position="492"/>
    </location>
</feature>
<evidence type="ECO:0008006" key="12">
    <source>
        <dbReference type="Google" id="ProtNLM"/>
    </source>
</evidence>
<dbReference type="OrthoDB" id="8119704at2759"/>
<dbReference type="Proteomes" id="UP000012073">
    <property type="component" value="Unassembled WGS sequence"/>
</dbReference>
<keyword evidence="2" id="KW-0479">Metal-binding</keyword>
<evidence type="ECO:0000256" key="6">
    <source>
        <dbReference type="SAM" id="MobiDB-lite"/>
    </source>
</evidence>
<dbReference type="InterPro" id="IPR012001">
    <property type="entry name" value="Thiamin_PyroP_enz_TPP-bd_dom"/>
</dbReference>
<dbReference type="InterPro" id="IPR032264">
    <property type="entry name" value="MenD_middle"/>
</dbReference>
<dbReference type="GO" id="GO:0009234">
    <property type="term" value="P:menaquinone biosynthetic process"/>
    <property type="evidence" value="ECO:0007669"/>
    <property type="project" value="InterPro"/>
</dbReference>
<dbReference type="GO" id="GO:0030976">
    <property type="term" value="F:thiamine pyrophosphate binding"/>
    <property type="evidence" value="ECO:0007669"/>
    <property type="project" value="InterPro"/>
</dbReference>
<keyword evidence="1" id="KW-0808">Transferase</keyword>
<evidence type="ECO:0000259" key="7">
    <source>
        <dbReference type="Pfam" id="PF00425"/>
    </source>
</evidence>
<dbReference type="GO" id="GO:0046872">
    <property type="term" value="F:metal ion binding"/>
    <property type="evidence" value="ECO:0007669"/>
    <property type="project" value="UniProtKB-KW"/>
</dbReference>
<feature type="domain" description="Menaquinone biosynthesis protein MenD middle" evidence="9">
    <location>
        <begin position="807"/>
        <end position="1039"/>
    </location>
</feature>
<dbReference type="Pfam" id="PF16582">
    <property type="entry name" value="TPP_enzyme_M_2"/>
    <property type="match status" value="1"/>
</dbReference>
<dbReference type="InterPro" id="IPR004433">
    <property type="entry name" value="MenaQ_synth_MenD"/>
</dbReference>
<sequence>MDASVRPSPLSVRSAASSLILWARSEASRPHPPSHASRLAIPVHPGHPSALAWLRAQRFPQKLFFRSRSLDFEVAAVGFVHHATGPRFTRDAHLELLHILAPDDSTQRFYGAARFDDGPNSRRDDLWKPYDGYTFVLPAVELYRDPDGGFHLAANFYPPAGLDLLTRVLVNIVPTPLSIFTSNPAALIPRADRVADLTIFPDWHAAITTILRDLSTGQYGKIVLARRKRFSFNPHASPTPVHILAALEEQDALKTRHFPPLNGETRPQDSAEQRNSYLFCLQLDHRSAFLGCTPERLFRLEGQSILAEALAGTVRRGSDGNEGQVLSELMSSKNLEEHRFVVDYIRTALADCGVQADTNGPHVRRLPRLMHLATHIHGQFPLPSDTSLNGHRADVGGNASGSNVFKLLRTMHPTPAVCGMPREKTITELENLEDFDRGLFAGPLGWFSREAGEFCVAIRSALVHDNDVTAFAGSGIVPASESRSEWDETELKMSAFTDLFQPAVHKPHVRTERLLMEMVTPLLAANLSLHDLHKLENGDTYPYGTCNGSNTTHVRSGLSGLSLHENSLGAPPPSRSGSTNSLDSSYETCNASTPVGPSSLDFDASMLKDMPNLNTLWGCCVIEELCRNHVNTFFVAPGSRSAPLAVGVVRSRHAILHITHDERGAGFLAVGYARATGRAAAVITSSGTAVANLLPAVVEASMDNLPVILLTADRPPELREVGANQAIRQCEIFGSYTLWTKDIPCPSTCIPLRNLLSDIDYAVHKSGSGSLSSSYESGPIHLNMMFREKLAPDHQAWDREYVNAVGTRWQKSLAPLTQYHSTSSTCTASLEGLFHDLQRKVAGVIIVGGGCGCIRTEDEALALYEIAETLRWPVISDVCGGLRLNKWKKGRLVHYADQILISRAATQALVPDAVLQIGERVTSKRVYELISSASKVCSDRDEEFAHVVVSRSSKRCDQGFTVTHRLRSEVSEILEAVKMVPRASGKRESKLMVLTEISDKMDMVLQKMMQSSVEGDELTEPWCSRVISECTPAFSGLFVGNSMVIRDMDAFGRGRADGMHVRISGNRGASGIDGVVSSGIGFGLGLRREVTIVLGDMSLLHDLNALHLLRRGGAEAWHRVTVVVVNNGGGGIFSMLPIGKHRDVFSPVFDTPHSVEFRHACDMFGMQYHGVRSVGGLRDALNDGGDGGDGGGRRHRMIEAFVSGDHGSNAALHQRLGAAVAQQVASFFAGQGTRRSARCGAGAGAAEEWTT</sequence>
<evidence type="ECO:0000259" key="8">
    <source>
        <dbReference type="Pfam" id="PF02776"/>
    </source>
</evidence>
<dbReference type="InterPro" id="IPR005801">
    <property type="entry name" value="ADC_synthase"/>
</dbReference>
<proteinExistence type="inferred from homology"/>
<dbReference type="GO" id="GO:0070204">
    <property type="term" value="F:2-succinyl-5-enolpyruvyl-6-hydroxy-3-cyclohexene-1-carboxylic-acid synthase activity"/>
    <property type="evidence" value="ECO:0007669"/>
    <property type="project" value="InterPro"/>
</dbReference>
<feature type="region of interest" description="Disordered" evidence="6">
    <location>
        <begin position="561"/>
        <end position="592"/>
    </location>
</feature>
<protein>
    <recommendedName>
        <fullName evidence="12">Isochorismate synthase</fullName>
    </recommendedName>
</protein>
<dbReference type="Gene3D" id="3.60.120.10">
    <property type="entry name" value="Anthranilate synthase"/>
    <property type="match status" value="1"/>
</dbReference>
<dbReference type="KEGG" id="ccp:CHC_T00002409001"/>
<evidence type="ECO:0000256" key="2">
    <source>
        <dbReference type="ARBA" id="ARBA00022723"/>
    </source>
</evidence>
<dbReference type="Gene3D" id="3.40.50.970">
    <property type="match status" value="2"/>
</dbReference>
<evidence type="ECO:0000256" key="4">
    <source>
        <dbReference type="ARBA" id="ARBA00023052"/>
    </source>
</evidence>
<reference evidence="11" key="1">
    <citation type="journal article" date="2013" name="Proc. Natl. Acad. Sci. U.S.A.">
        <title>Genome structure and metabolic features in the red seaweed Chondrus crispus shed light on evolution of the Archaeplastida.</title>
        <authorList>
            <person name="Collen J."/>
            <person name="Porcel B."/>
            <person name="Carre W."/>
            <person name="Ball S.G."/>
            <person name="Chaparro C."/>
            <person name="Tonon T."/>
            <person name="Barbeyron T."/>
            <person name="Michel G."/>
            <person name="Noel B."/>
            <person name="Valentin K."/>
            <person name="Elias M."/>
            <person name="Artiguenave F."/>
            <person name="Arun A."/>
            <person name="Aury J.M."/>
            <person name="Barbosa-Neto J.F."/>
            <person name="Bothwell J.H."/>
            <person name="Bouget F.Y."/>
            <person name="Brillet L."/>
            <person name="Cabello-Hurtado F."/>
            <person name="Capella-Gutierrez S."/>
            <person name="Charrier B."/>
            <person name="Cladiere L."/>
            <person name="Cock J.M."/>
            <person name="Coelho S.M."/>
            <person name="Colleoni C."/>
            <person name="Czjzek M."/>
            <person name="Da Silva C."/>
            <person name="Delage L."/>
            <person name="Denoeud F."/>
            <person name="Deschamps P."/>
            <person name="Dittami S.M."/>
            <person name="Gabaldon T."/>
            <person name="Gachon C.M."/>
            <person name="Groisillier A."/>
            <person name="Herve C."/>
            <person name="Jabbari K."/>
            <person name="Katinka M."/>
            <person name="Kloareg B."/>
            <person name="Kowalczyk N."/>
            <person name="Labadie K."/>
            <person name="Leblanc C."/>
            <person name="Lopez P.J."/>
            <person name="McLachlan D.H."/>
            <person name="Meslet-Cladiere L."/>
            <person name="Moustafa A."/>
            <person name="Nehr Z."/>
            <person name="Nyvall Collen P."/>
            <person name="Panaud O."/>
            <person name="Partensky F."/>
            <person name="Poulain J."/>
            <person name="Rensing S.A."/>
            <person name="Rousvoal S."/>
            <person name="Samson G."/>
            <person name="Symeonidi A."/>
            <person name="Weissenbach J."/>
            <person name="Zambounis A."/>
            <person name="Wincker P."/>
            <person name="Boyen C."/>
        </authorList>
    </citation>
    <scope>NUCLEOTIDE SEQUENCE [LARGE SCALE GENOMIC DNA]</scope>
    <source>
        <strain evidence="11">cv. Stackhouse</strain>
    </source>
</reference>
<evidence type="ECO:0000256" key="3">
    <source>
        <dbReference type="ARBA" id="ARBA00022842"/>
    </source>
</evidence>
<dbReference type="PANTHER" id="PTHR42916">
    <property type="entry name" value="2-SUCCINYL-5-ENOLPYRUVYL-6-HYDROXY-3-CYCLOHEXENE-1-CARBOXYLATE SYNTHASE"/>
    <property type="match status" value="1"/>
</dbReference>
<dbReference type="OMA" id="ITHDERG"/>
<dbReference type="RefSeq" id="XP_005713619.1">
    <property type="nucleotide sequence ID" value="XM_005713562.1"/>
</dbReference>
<dbReference type="EMBL" id="HG001658">
    <property type="protein sequence ID" value="CDF33800.1"/>
    <property type="molecule type" value="Genomic_DNA"/>
</dbReference>
<dbReference type="Gene3D" id="3.40.50.1220">
    <property type="entry name" value="TPP-binding domain"/>
    <property type="match status" value="1"/>
</dbReference>
<dbReference type="STRING" id="2769.R7Q8J3"/>
<dbReference type="CDD" id="cd02009">
    <property type="entry name" value="TPP_SHCHC_synthase"/>
    <property type="match status" value="1"/>
</dbReference>
<evidence type="ECO:0000256" key="5">
    <source>
        <dbReference type="ARBA" id="ARBA00023211"/>
    </source>
</evidence>
<dbReference type="CDD" id="cd07037">
    <property type="entry name" value="TPP_PYR_MenD"/>
    <property type="match status" value="1"/>
</dbReference>
<dbReference type="HAMAP" id="MF_01659">
    <property type="entry name" value="MenD"/>
    <property type="match status" value="1"/>
</dbReference>
<dbReference type="Pfam" id="PF00425">
    <property type="entry name" value="Chorismate_bind"/>
    <property type="match status" value="1"/>
</dbReference>
<name>R7Q8J3_CHOCR</name>
<accession>R7Q8J3</accession>
<keyword evidence="3" id="KW-0460">Magnesium</keyword>
<dbReference type="InterPro" id="IPR015890">
    <property type="entry name" value="Chorismate_C"/>
</dbReference>
<dbReference type="PhylomeDB" id="R7Q8J3"/>
<gene>
    <name evidence="10" type="ORF">CHC_T00002409001</name>
</gene>
<keyword evidence="5" id="KW-0464">Manganese</keyword>
<dbReference type="NCBIfam" id="TIGR00173">
    <property type="entry name" value="menD"/>
    <property type="match status" value="1"/>
</dbReference>
<evidence type="ECO:0000313" key="11">
    <source>
        <dbReference type="Proteomes" id="UP000012073"/>
    </source>
</evidence>
<dbReference type="PANTHER" id="PTHR42916:SF1">
    <property type="entry name" value="PROTEIN PHYLLO, CHLOROPLASTIC"/>
    <property type="match status" value="1"/>
</dbReference>
<dbReference type="AlphaFoldDB" id="R7Q8J3"/>
<organism evidence="10 11">
    <name type="scientific">Chondrus crispus</name>
    <name type="common">Carrageen Irish moss</name>
    <name type="synonym">Polymorpha crispa</name>
    <dbReference type="NCBI Taxonomy" id="2769"/>
    <lineage>
        <taxon>Eukaryota</taxon>
        <taxon>Rhodophyta</taxon>
        <taxon>Florideophyceae</taxon>
        <taxon>Rhodymeniophycidae</taxon>
        <taxon>Gigartinales</taxon>
        <taxon>Gigartinaceae</taxon>
        <taxon>Chondrus</taxon>
    </lineage>
</organism>
<dbReference type="Gramene" id="CDF33800">
    <property type="protein sequence ID" value="CDF33800"/>
    <property type="gene ID" value="CHC_T00002409001"/>
</dbReference>
<feature type="compositionally biased region" description="Polar residues" evidence="6">
    <location>
        <begin position="575"/>
        <end position="592"/>
    </location>
</feature>
<keyword evidence="11" id="KW-1185">Reference proteome</keyword>